<keyword evidence="3" id="KW-0732">Signal</keyword>
<evidence type="ECO:0000259" key="5">
    <source>
        <dbReference type="Pfam" id="PF09084"/>
    </source>
</evidence>
<dbReference type="PANTHER" id="PTHR30024:SF47">
    <property type="entry name" value="TAURINE-BINDING PERIPLASMIC PROTEIN"/>
    <property type="match status" value="1"/>
</dbReference>
<evidence type="ECO:0000256" key="3">
    <source>
        <dbReference type="ARBA" id="ARBA00022729"/>
    </source>
</evidence>
<dbReference type="AlphaFoldDB" id="A0A7W9GTN2"/>
<evidence type="ECO:0000256" key="2">
    <source>
        <dbReference type="ARBA" id="ARBA00010742"/>
    </source>
</evidence>
<evidence type="ECO:0000313" key="6">
    <source>
        <dbReference type="EMBL" id="MBB5789501.1"/>
    </source>
</evidence>
<proteinExistence type="inferred from homology"/>
<feature type="domain" description="SsuA/THI5-like" evidence="5">
    <location>
        <begin position="76"/>
        <end position="261"/>
    </location>
</feature>
<dbReference type="EMBL" id="JACHMM010000001">
    <property type="protein sequence ID" value="MBB5789501.1"/>
    <property type="molecule type" value="Genomic_DNA"/>
</dbReference>
<gene>
    <name evidence="6" type="ORF">HD601_004076</name>
</gene>
<dbReference type="SUPFAM" id="SSF53850">
    <property type="entry name" value="Periplasmic binding protein-like II"/>
    <property type="match status" value="1"/>
</dbReference>
<reference evidence="6 7" key="1">
    <citation type="submission" date="2020-08" db="EMBL/GenBank/DDBJ databases">
        <title>Sequencing the genomes of 1000 actinobacteria strains.</title>
        <authorList>
            <person name="Klenk H.-P."/>
        </authorList>
    </citation>
    <scope>NUCLEOTIDE SEQUENCE [LARGE SCALE GENOMIC DNA]</scope>
    <source>
        <strain evidence="6 7">DSM 102122</strain>
    </source>
</reference>
<evidence type="ECO:0000256" key="4">
    <source>
        <dbReference type="SAM" id="MobiDB-lite"/>
    </source>
</evidence>
<dbReference type="GO" id="GO:0042597">
    <property type="term" value="C:periplasmic space"/>
    <property type="evidence" value="ECO:0007669"/>
    <property type="project" value="UniProtKB-SubCell"/>
</dbReference>
<feature type="region of interest" description="Disordered" evidence="4">
    <location>
        <begin position="14"/>
        <end position="44"/>
    </location>
</feature>
<organism evidence="6 7">
    <name type="scientific">Jiangella mangrovi</name>
    <dbReference type="NCBI Taxonomy" id="1524084"/>
    <lineage>
        <taxon>Bacteria</taxon>
        <taxon>Bacillati</taxon>
        <taxon>Actinomycetota</taxon>
        <taxon>Actinomycetes</taxon>
        <taxon>Jiangellales</taxon>
        <taxon>Jiangellaceae</taxon>
        <taxon>Jiangella</taxon>
    </lineage>
</organism>
<dbReference type="RefSeq" id="WP_184824923.1">
    <property type="nucleotide sequence ID" value="NZ_JACHMM010000001.1"/>
</dbReference>
<comment type="caution">
    <text evidence="6">The sequence shown here is derived from an EMBL/GenBank/DDBJ whole genome shotgun (WGS) entry which is preliminary data.</text>
</comment>
<dbReference type="PANTHER" id="PTHR30024">
    <property type="entry name" value="ALIPHATIC SULFONATES-BINDING PROTEIN-RELATED"/>
    <property type="match status" value="1"/>
</dbReference>
<dbReference type="Pfam" id="PF09084">
    <property type="entry name" value="NMT1"/>
    <property type="match status" value="1"/>
</dbReference>
<dbReference type="Proteomes" id="UP000542813">
    <property type="component" value="Unassembled WGS sequence"/>
</dbReference>
<keyword evidence="7" id="KW-1185">Reference proteome</keyword>
<dbReference type="InterPro" id="IPR015168">
    <property type="entry name" value="SsuA/THI5"/>
</dbReference>
<name>A0A7W9GTN2_9ACTN</name>
<comment type="subcellular location">
    <subcellularLocation>
        <location evidence="1">Periplasm</location>
    </subcellularLocation>
</comment>
<dbReference type="Gene3D" id="3.40.190.10">
    <property type="entry name" value="Periplasmic binding protein-like II"/>
    <property type="match status" value="2"/>
</dbReference>
<evidence type="ECO:0000256" key="1">
    <source>
        <dbReference type="ARBA" id="ARBA00004418"/>
    </source>
</evidence>
<evidence type="ECO:0000313" key="7">
    <source>
        <dbReference type="Proteomes" id="UP000542813"/>
    </source>
</evidence>
<protein>
    <submittedName>
        <fullName evidence="6">NitT/TauT family transport system substrate-binding protein</fullName>
    </submittedName>
</protein>
<comment type="similarity">
    <text evidence="2">Belongs to the bacterial solute-binding protein SsuA/TauA family.</text>
</comment>
<accession>A0A7W9GTN2</accession>
<sequence>MGLVIALGLGLTACGGDDGGDETTDAGDGGNAGDAGTASPEDAPPFTVAMPGVPGVSMVPLLSAIDVLREQGYEIETPWIAESELTVEGTASGDFEFSSGTSQSTMLAIEQGAPLKWIADRVANEWTVYGVDDIADCAGLDGRRLAIHSEGAISTAMVHLWMDTDCPGTKAEEVVIAGSPNRLQALVGGQIDASPLELADAIQLEETRDGFNRLTSFSEDIPELKTTTYYGNEQFMSENPQIVHDLLKAIVEENRKIAEDPAYLAELIPKYVEDFDTSVLEIVSEEYAGLGMFSVNAELSPDEVQFTIDTFAEGGITGDGLTVEQIVDPSYLEAVLEEIGRV</sequence>